<dbReference type="Proteomes" id="UP000030351">
    <property type="component" value="Unassembled WGS sequence"/>
</dbReference>
<comment type="caution">
    <text evidence="2">The sequence shown here is derived from an EMBL/GenBank/DDBJ whole genome shotgun (WGS) entry which is preliminary data.</text>
</comment>
<feature type="chain" id="PRO_5002018203" description="DUF1496 domain-containing protein" evidence="1">
    <location>
        <begin position="23"/>
        <end position="112"/>
    </location>
</feature>
<dbReference type="InterPro" id="IPR009971">
    <property type="entry name" value="DUF1496"/>
</dbReference>
<sequence>MKLSGVMMLAGALLVGSPLYVAAEGWNVGTGHHAGSGQGNSSDANADVVVDLPPEVWTQGQNSNQPPCQRCCTYENRSYTEGSVVRMEGVLLQCARDGKSFGTNNLIWQTIK</sequence>
<evidence type="ECO:0000256" key="1">
    <source>
        <dbReference type="SAM" id="SignalP"/>
    </source>
</evidence>
<dbReference type="EMBL" id="JRUQ01000007">
    <property type="protein sequence ID" value="KGT95687.1"/>
    <property type="molecule type" value="Genomic_DNA"/>
</dbReference>
<dbReference type="RefSeq" id="WP_034887877.1">
    <property type="nucleotide sequence ID" value="NZ_JRUQ01000007.1"/>
</dbReference>
<dbReference type="OrthoDB" id="6520128at2"/>
<dbReference type="Pfam" id="PF07383">
    <property type="entry name" value="DUF1496"/>
    <property type="match status" value="1"/>
</dbReference>
<accession>A0A0A3Z9D0</accession>
<gene>
    <name evidence="2" type="ORF">NG99_02025</name>
</gene>
<organism evidence="2 3">
    <name type="scientific">Erwinia typographi</name>
    <dbReference type="NCBI Taxonomy" id="371042"/>
    <lineage>
        <taxon>Bacteria</taxon>
        <taxon>Pseudomonadati</taxon>
        <taxon>Pseudomonadota</taxon>
        <taxon>Gammaproteobacteria</taxon>
        <taxon>Enterobacterales</taxon>
        <taxon>Erwiniaceae</taxon>
        <taxon>Erwinia</taxon>
    </lineage>
</organism>
<dbReference type="STRING" id="371042.NG99_02025"/>
<reference evidence="2 3" key="1">
    <citation type="submission" date="2014-10" db="EMBL/GenBank/DDBJ databases">
        <title>Genome sequence of Erwinia typographi M043b.</title>
        <authorList>
            <person name="Chan K.-G."/>
            <person name="Tan W.-S."/>
        </authorList>
    </citation>
    <scope>NUCLEOTIDE SEQUENCE [LARGE SCALE GENOMIC DNA]</scope>
    <source>
        <strain evidence="2 3">M043b</strain>
    </source>
</reference>
<keyword evidence="1" id="KW-0732">Signal</keyword>
<dbReference type="AlphaFoldDB" id="A0A0A3Z9D0"/>
<keyword evidence="3" id="KW-1185">Reference proteome</keyword>
<dbReference type="eggNOG" id="ENOG5032YHQ">
    <property type="taxonomic scope" value="Bacteria"/>
</dbReference>
<evidence type="ECO:0000313" key="2">
    <source>
        <dbReference type="EMBL" id="KGT95687.1"/>
    </source>
</evidence>
<protein>
    <recommendedName>
        <fullName evidence="4">DUF1496 domain-containing protein</fullName>
    </recommendedName>
</protein>
<evidence type="ECO:0008006" key="4">
    <source>
        <dbReference type="Google" id="ProtNLM"/>
    </source>
</evidence>
<feature type="signal peptide" evidence="1">
    <location>
        <begin position="1"/>
        <end position="22"/>
    </location>
</feature>
<proteinExistence type="predicted"/>
<name>A0A0A3Z9D0_9GAMM</name>
<evidence type="ECO:0000313" key="3">
    <source>
        <dbReference type="Proteomes" id="UP000030351"/>
    </source>
</evidence>